<evidence type="ECO:0000256" key="1">
    <source>
        <dbReference type="SAM" id="MobiDB-lite"/>
    </source>
</evidence>
<dbReference type="AlphaFoldDB" id="A0A9Q3JZR7"/>
<keyword evidence="3" id="KW-1185">Reference proteome</keyword>
<accession>A0A9Q3JZR7</accession>
<name>A0A9Q3JZR7_9BASI</name>
<dbReference type="Proteomes" id="UP000765509">
    <property type="component" value="Unassembled WGS sequence"/>
</dbReference>
<comment type="caution">
    <text evidence="2">The sequence shown here is derived from an EMBL/GenBank/DDBJ whole genome shotgun (WGS) entry which is preliminary data.</text>
</comment>
<proteinExistence type="predicted"/>
<reference evidence="2" key="1">
    <citation type="submission" date="2021-03" db="EMBL/GenBank/DDBJ databases">
        <title>Draft genome sequence of rust myrtle Austropuccinia psidii MF-1, a brazilian biotype.</title>
        <authorList>
            <person name="Quecine M.C."/>
            <person name="Pachon D.M.R."/>
            <person name="Bonatelli M.L."/>
            <person name="Correr F.H."/>
            <person name="Franceschini L.M."/>
            <person name="Leite T.F."/>
            <person name="Margarido G.R.A."/>
            <person name="Almeida C.A."/>
            <person name="Ferrarezi J.A."/>
            <person name="Labate C.A."/>
        </authorList>
    </citation>
    <scope>NUCLEOTIDE SEQUENCE</scope>
    <source>
        <strain evidence="2">MF-1</strain>
    </source>
</reference>
<dbReference type="EMBL" id="AVOT02088341">
    <property type="protein sequence ID" value="MBW0571529.1"/>
    <property type="molecule type" value="Genomic_DNA"/>
</dbReference>
<feature type="region of interest" description="Disordered" evidence="1">
    <location>
        <begin position="64"/>
        <end position="98"/>
    </location>
</feature>
<organism evidence="2 3">
    <name type="scientific">Austropuccinia psidii MF-1</name>
    <dbReference type="NCBI Taxonomy" id="1389203"/>
    <lineage>
        <taxon>Eukaryota</taxon>
        <taxon>Fungi</taxon>
        <taxon>Dikarya</taxon>
        <taxon>Basidiomycota</taxon>
        <taxon>Pucciniomycotina</taxon>
        <taxon>Pucciniomycetes</taxon>
        <taxon>Pucciniales</taxon>
        <taxon>Sphaerophragmiaceae</taxon>
        <taxon>Austropuccinia</taxon>
    </lineage>
</organism>
<evidence type="ECO:0000313" key="2">
    <source>
        <dbReference type="EMBL" id="MBW0571529.1"/>
    </source>
</evidence>
<feature type="compositionally biased region" description="Polar residues" evidence="1">
    <location>
        <begin position="64"/>
        <end position="82"/>
    </location>
</feature>
<protein>
    <submittedName>
        <fullName evidence="2">Uncharacterized protein</fullName>
    </submittedName>
</protein>
<gene>
    <name evidence="2" type="ORF">O181_111244</name>
</gene>
<sequence length="98" mass="10750">MPLRSWGASYNPSSSFQKGYRRDYGISQSVTGGHLSVNEAQTDKLCHSEADDTVLPLNSAETATRSLSRHIQSQSEGSQQLIPAQRVPDPCRSVEKLC</sequence>
<evidence type="ECO:0000313" key="3">
    <source>
        <dbReference type="Proteomes" id="UP000765509"/>
    </source>
</evidence>